<dbReference type="AlphaFoldDB" id="A0A4Y8WMP4"/>
<evidence type="ECO:0000313" key="2">
    <source>
        <dbReference type="Proteomes" id="UP000297225"/>
    </source>
</evidence>
<evidence type="ECO:0000313" key="1">
    <source>
        <dbReference type="EMBL" id="TFH94349.1"/>
    </source>
</evidence>
<comment type="caution">
    <text evidence="1">The sequence shown here is derived from an EMBL/GenBank/DDBJ whole genome shotgun (WGS) entry which is preliminary data.</text>
</comment>
<reference evidence="1 2" key="1">
    <citation type="submission" date="2019-03" db="EMBL/GenBank/DDBJ databases">
        <title>Porphyromonas levii Isolated from the Uterus of Dairy Cows.</title>
        <authorList>
            <person name="Francis A.M."/>
        </authorList>
    </citation>
    <scope>NUCLEOTIDE SEQUENCE [LARGE SCALE GENOMIC DNA]</scope>
    <source>
        <strain evidence="1 2">AF5678</strain>
    </source>
</reference>
<sequence>MEKKETQTLEEKSVEATKEDPTEKKDLWKKMADAIPERHVGKLLIFMLVVIVLGIGFNFYSAFWGGPRLRSELKAKNAEVEMLQKDLERVRSGAVNADLPLEGSLPDEVVLDEFNTNTPDSVIFNAYGDGVEPEL</sequence>
<name>A0A4Y8WMP4_9PORP</name>
<accession>A0A4Y8WMP4</accession>
<keyword evidence="2" id="KW-1185">Reference proteome</keyword>
<gene>
    <name evidence="1" type="ORF">E4P47_07900</name>
</gene>
<proteinExistence type="predicted"/>
<dbReference type="STRING" id="1122973.GCA_000379925_01987"/>
<dbReference type="EMBL" id="SPNC01000136">
    <property type="protein sequence ID" value="TFH94349.1"/>
    <property type="molecule type" value="Genomic_DNA"/>
</dbReference>
<dbReference type="Proteomes" id="UP000297225">
    <property type="component" value="Unassembled WGS sequence"/>
</dbReference>
<evidence type="ECO:0008006" key="3">
    <source>
        <dbReference type="Google" id="ProtNLM"/>
    </source>
</evidence>
<dbReference type="RefSeq" id="WP_018359216.1">
    <property type="nucleotide sequence ID" value="NZ_CP197400.1"/>
</dbReference>
<protein>
    <recommendedName>
        <fullName evidence="3">Septum formation initiator</fullName>
    </recommendedName>
</protein>
<organism evidence="1 2">
    <name type="scientific">Porphyromonas levii</name>
    <dbReference type="NCBI Taxonomy" id="28114"/>
    <lineage>
        <taxon>Bacteria</taxon>
        <taxon>Pseudomonadati</taxon>
        <taxon>Bacteroidota</taxon>
        <taxon>Bacteroidia</taxon>
        <taxon>Bacteroidales</taxon>
        <taxon>Porphyromonadaceae</taxon>
        <taxon>Porphyromonas</taxon>
    </lineage>
</organism>